<feature type="region of interest" description="Disordered" evidence="1">
    <location>
        <begin position="22"/>
        <end position="43"/>
    </location>
</feature>
<accession>F4XID8</accession>
<dbReference type="Proteomes" id="UP000003959">
    <property type="component" value="Unassembled WGS sequence"/>
</dbReference>
<evidence type="ECO:0000313" key="3">
    <source>
        <dbReference type="Proteomes" id="UP000003959"/>
    </source>
</evidence>
<evidence type="ECO:0000256" key="1">
    <source>
        <dbReference type="SAM" id="MobiDB-lite"/>
    </source>
</evidence>
<protein>
    <submittedName>
        <fullName evidence="2">Uncharacterized protein</fullName>
    </submittedName>
</protein>
<organism evidence="2 3">
    <name type="scientific">Moorena producens 3L</name>
    <dbReference type="NCBI Taxonomy" id="489825"/>
    <lineage>
        <taxon>Bacteria</taxon>
        <taxon>Bacillati</taxon>
        <taxon>Cyanobacteriota</taxon>
        <taxon>Cyanophyceae</taxon>
        <taxon>Coleofasciculales</taxon>
        <taxon>Coleofasciculaceae</taxon>
        <taxon>Moorena</taxon>
    </lineage>
</organism>
<gene>
    <name evidence="2" type="ORF">LYNGBM3L_01770</name>
</gene>
<name>F4XID8_9CYAN</name>
<reference evidence="3" key="1">
    <citation type="journal article" date="2011" name="Proc. Natl. Acad. Sci. U.S.A.">
        <title>Genomic insights into the physiology and ecology of the marine filamentous cyanobacterium Lyngbya majuscula.</title>
        <authorList>
            <person name="Jones A.C."/>
            <person name="Monroe E.A."/>
            <person name="Podell S."/>
            <person name="Hess W.R."/>
            <person name="Klages S."/>
            <person name="Esquenazi E."/>
            <person name="Niessen S."/>
            <person name="Hoover H."/>
            <person name="Rothmann M."/>
            <person name="Lasken R.S."/>
            <person name="Yates J.R.III."/>
            <person name="Reinhardt R."/>
            <person name="Kube M."/>
            <person name="Burkart M.D."/>
            <person name="Allen E.E."/>
            <person name="Dorrestein P.C."/>
            <person name="Gerwick W.H."/>
            <person name="Gerwick L."/>
        </authorList>
    </citation>
    <scope>NUCLEOTIDE SEQUENCE [LARGE SCALE GENOMIC DNA]</scope>
    <source>
        <strain evidence="3">3L</strain>
    </source>
</reference>
<evidence type="ECO:0000313" key="2">
    <source>
        <dbReference type="EMBL" id="EGJ35671.1"/>
    </source>
</evidence>
<sequence length="43" mass="4730">MFVTLPPGKPLKARFVEIKGADYTKKQVPKKSGKSKPKGNVDD</sequence>
<dbReference type="AlphaFoldDB" id="F4XID8"/>
<dbReference type="HOGENOM" id="CLU_3236172_0_0_3"/>
<dbReference type="EMBL" id="GL890816">
    <property type="protein sequence ID" value="EGJ35671.1"/>
    <property type="molecule type" value="Genomic_DNA"/>
</dbReference>
<feature type="compositionally biased region" description="Basic residues" evidence="1">
    <location>
        <begin position="27"/>
        <end position="37"/>
    </location>
</feature>
<proteinExistence type="predicted"/>
<keyword evidence="3" id="KW-1185">Reference proteome</keyword>